<evidence type="ECO:0000256" key="1">
    <source>
        <dbReference type="ARBA" id="ARBA00022741"/>
    </source>
</evidence>
<feature type="region of interest" description="Disordered" evidence="3">
    <location>
        <begin position="285"/>
        <end position="330"/>
    </location>
</feature>
<name>A0ABY8ERK8_MALFU</name>
<evidence type="ECO:0000256" key="3">
    <source>
        <dbReference type="SAM" id="MobiDB-lite"/>
    </source>
</evidence>
<dbReference type="SUPFAM" id="SSF56112">
    <property type="entry name" value="Protein kinase-like (PK-like)"/>
    <property type="match status" value="1"/>
</dbReference>
<proteinExistence type="predicted"/>
<feature type="domain" description="Protein kinase" evidence="4">
    <location>
        <begin position="551"/>
        <end position="880"/>
    </location>
</feature>
<keyword evidence="1" id="KW-0547">Nucleotide-binding</keyword>
<feature type="compositionally biased region" description="Pro residues" evidence="3">
    <location>
        <begin position="195"/>
        <end position="207"/>
    </location>
</feature>
<sequence>MPLEHFGGPRLGEGSNRRAPRPLSEPGVLDARRAGVSRAASDAHAARQARDRLRSERGDAGDAGDDEDRAVLSKLTGVSRSVSWGRAQAEASHRAPSSACTSGDQTPKPMRSASARTPSGSRLRPHYTNAALSMSPTVSSNDIPEDAELASQRSSPASSAAFSLRSLSSLSRHGSLREQDTHAGEALRQWQASPAPAPTSAPPSAPERPPRRPVMEAAAPGELQRPIVLSPKQEACESFAPEAYDVPPPRVQPGRLDQALPPLPPDEAPSSRMPALDLAAPVSPRTAVARPEGEAVRPRAADDVPSAGAADTTWPLPLRERRSVQEGTSGASDLQFSIARKHAGSFQSRALLQPMSRSLYSLGPDEMAGGADASGTASEGRSRTRLSRFFSKLFSEQRASSAGSDTDSVPSFSPRASVAATSPVGAGYAALARDGGRSPLSDTGLQRTPYTSTTSLMHLASSQMLPRRPLSPMIGAVPTQDDDLSDTEEEHEIHGLTPRSATPAHSLSPSATRQASAASLVVPPALAAPALGVALGAEAEALPRTHTIDDYDIGEDMGSGAYGFVRRARLLGDPPGAEDVVIKYIVKSCILADSWRRHRAYGTIPAEIFVLLQLQQTPYIPPPVPPAYIKDKAHWMQVRQTLLAAQQRGEVTGHPGICKLLDFFEDEEYYYLVMPRFGDGQDLFEYVESSTYGLDPADVRNFLGQVCDVIAYMHANNIVHRDIKDENVILDRYKMTQLIDFGSAARLRANRTFDTFSGTMDYAAAEIIQGEKYTGPPQDVWAFGVMAYVLVCGECPFRHAQEVVQGLAPDSRPMQVLRHFCLEQHAAPPSDGAHASPPAEAAASDGGGDLRHALDLIVQCLQLDPEQRPTAAELLRHRFLLGASGWLGSESRRGVDAHTERVASPPTQRKPADSTSASS</sequence>
<dbReference type="PROSITE" id="PS00108">
    <property type="entry name" value="PROTEIN_KINASE_ST"/>
    <property type="match status" value="1"/>
</dbReference>
<dbReference type="PROSITE" id="PS50011">
    <property type="entry name" value="PROTEIN_KINASE_DOM"/>
    <property type="match status" value="1"/>
</dbReference>
<dbReference type="PANTHER" id="PTHR24346">
    <property type="entry name" value="MAP/MICROTUBULE AFFINITY-REGULATING KINASE"/>
    <property type="match status" value="1"/>
</dbReference>
<feature type="region of interest" description="Disordered" evidence="3">
    <location>
        <begin position="242"/>
        <end position="271"/>
    </location>
</feature>
<keyword evidence="5" id="KW-0418">Kinase</keyword>
<feature type="region of interest" description="Disordered" evidence="3">
    <location>
        <begin position="1"/>
        <end position="220"/>
    </location>
</feature>
<evidence type="ECO:0000313" key="6">
    <source>
        <dbReference type="Proteomes" id="UP000818624"/>
    </source>
</evidence>
<dbReference type="EMBL" id="CP046234">
    <property type="protein sequence ID" value="WFD47060.1"/>
    <property type="molecule type" value="Genomic_DNA"/>
</dbReference>
<feature type="compositionally biased region" description="Basic and acidic residues" evidence="3">
    <location>
        <begin position="291"/>
        <end position="302"/>
    </location>
</feature>
<feature type="region of interest" description="Disordered" evidence="3">
    <location>
        <begin position="827"/>
        <end position="846"/>
    </location>
</feature>
<feature type="region of interest" description="Disordered" evidence="3">
    <location>
        <begin position="478"/>
        <end position="510"/>
    </location>
</feature>
<dbReference type="SMART" id="SM00220">
    <property type="entry name" value="S_TKc"/>
    <property type="match status" value="1"/>
</dbReference>
<dbReference type="PANTHER" id="PTHR24346:SF51">
    <property type="entry name" value="PAS DOMAIN-CONTAINING SERINE_THREONINE-PROTEIN KINASE"/>
    <property type="match status" value="1"/>
</dbReference>
<feature type="compositionally biased region" description="Low complexity" evidence="3">
    <location>
        <begin position="831"/>
        <end position="844"/>
    </location>
</feature>
<feature type="region of interest" description="Disordered" evidence="3">
    <location>
        <begin position="397"/>
        <end position="418"/>
    </location>
</feature>
<dbReference type="Pfam" id="PF00069">
    <property type="entry name" value="Pkinase"/>
    <property type="match status" value="1"/>
</dbReference>
<gene>
    <name evidence="5" type="primary">FUN31</name>
    <name evidence="5" type="ORF">GLX27_001706</name>
</gene>
<feature type="compositionally biased region" description="Acidic residues" evidence="3">
    <location>
        <begin position="480"/>
        <end position="490"/>
    </location>
</feature>
<feature type="compositionally biased region" description="Polar residues" evidence="3">
    <location>
        <begin position="397"/>
        <end position="411"/>
    </location>
</feature>
<feature type="compositionally biased region" description="Polar residues" evidence="3">
    <location>
        <begin position="499"/>
        <end position="510"/>
    </location>
</feature>
<evidence type="ECO:0000259" key="4">
    <source>
        <dbReference type="PROSITE" id="PS50011"/>
    </source>
</evidence>
<dbReference type="InterPro" id="IPR008271">
    <property type="entry name" value="Ser/Thr_kinase_AS"/>
</dbReference>
<dbReference type="Proteomes" id="UP000818624">
    <property type="component" value="Chromosome 1"/>
</dbReference>
<organism evidence="5 6">
    <name type="scientific">Malassezia furfur</name>
    <name type="common">Pityriasis versicolor infection agent</name>
    <name type="synonym">Pityrosporum furfur</name>
    <dbReference type="NCBI Taxonomy" id="55194"/>
    <lineage>
        <taxon>Eukaryota</taxon>
        <taxon>Fungi</taxon>
        <taxon>Dikarya</taxon>
        <taxon>Basidiomycota</taxon>
        <taxon>Ustilaginomycotina</taxon>
        <taxon>Malasseziomycetes</taxon>
        <taxon>Malasseziales</taxon>
        <taxon>Malasseziaceae</taxon>
        <taxon>Malassezia</taxon>
    </lineage>
</organism>
<feature type="compositionally biased region" description="Basic and acidic residues" evidence="3">
    <location>
        <begin position="44"/>
        <end position="60"/>
    </location>
</feature>
<feature type="compositionally biased region" description="Polar residues" evidence="3">
    <location>
        <begin position="130"/>
        <end position="142"/>
    </location>
</feature>
<dbReference type="InterPro" id="IPR011009">
    <property type="entry name" value="Kinase-like_dom_sf"/>
</dbReference>
<accession>A0ABY8ERK8</accession>
<dbReference type="Gene3D" id="3.30.200.20">
    <property type="entry name" value="Phosphorylase Kinase, domain 1"/>
    <property type="match status" value="1"/>
</dbReference>
<feature type="compositionally biased region" description="Basic and acidic residues" evidence="3">
    <location>
        <begin position="175"/>
        <end position="185"/>
    </location>
</feature>
<evidence type="ECO:0000313" key="5">
    <source>
        <dbReference type="EMBL" id="WFD47060.1"/>
    </source>
</evidence>
<keyword evidence="5" id="KW-0808">Transferase</keyword>
<dbReference type="GO" id="GO:0004674">
    <property type="term" value="F:protein serine/threonine kinase activity"/>
    <property type="evidence" value="ECO:0007669"/>
    <property type="project" value="UniProtKB-KW"/>
</dbReference>
<dbReference type="Gene3D" id="1.10.510.10">
    <property type="entry name" value="Transferase(Phosphotransferase) domain 1"/>
    <property type="match status" value="1"/>
</dbReference>
<protein>
    <submittedName>
        <fullName evidence="5">Serine/threonine protein kinase</fullName>
    </submittedName>
</protein>
<feature type="compositionally biased region" description="Low complexity" evidence="3">
    <location>
        <begin position="149"/>
        <end position="173"/>
    </location>
</feature>
<reference evidence="5 6" key="1">
    <citation type="journal article" date="2020" name="Elife">
        <title>Loss of centromere function drives karyotype evolution in closely related Malassezia species.</title>
        <authorList>
            <person name="Sankaranarayanan S.R."/>
            <person name="Ianiri G."/>
            <person name="Coelho M.A."/>
            <person name="Reza M.H."/>
            <person name="Thimmappa B.C."/>
            <person name="Ganguly P."/>
            <person name="Vadnala R.N."/>
            <person name="Sun S."/>
            <person name="Siddharthan R."/>
            <person name="Tellgren-Roth C."/>
            <person name="Dawson T.L."/>
            <person name="Heitman J."/>
            <person name="Sanyal K."/>
        </authorList>
    </citation>
    <scope>NUCLEOTIDE SEQUENCE [LARGE SCALE GENOMIC DNA]</scope>
    <source>
        <strain evidence="5">CBS14141</strain>
    </source>
</reference>
<keyword evidence="5" id="KW-0723">Serine/threonine-protein kinase</keyword>
<keyword evidence="6" id="KW-1185">Reference proteome</keyword>
<feature type="region of interest" description="Disordered" evidence="3">
    <location>
        <begin position="888"/>
        <end position="919"/>
    </location>
</feature>
<dbReference type="InterPro" id="IPR000719">
    <property type="entry name" value="Prot_kinase_dom"/>
</dbReference>
<feature type="compositionally biased region" description="Basic and acidic residues" evidence="3">
    <location>
        <begin position="890"/>
        <end position="901"/>
    </location>
</feature>
<evidence type="ECO:0000256" key="2">
    <source>
        <dbReference type="ARBA" id="ARBA00022840"/>
    </source>
</evidence>
<keyword evidence="2" id="KW-0067">ATP-binding</keyword>